<dbReference type="EMBL" id="LNZH02000215">
    <property type="protein sequence ID" value="OCB84534.1"/>
    <property type="molecule type" value="Genomic_DNA"/>
</dbReference>
<dbReference type="InterPro" id="IPR011989">
    <property type="entry name" value="ARM-like"/>
</dbReference>
<sequence>MTTSASLTEGLKIPENFKFKTLKDPDVTLWNLACQDVLKRARAQDAQTIASIAQLTGQEDWLADNTRRLAQEILDPTDINTELVKSVLENHVKPLFLTNPHPQLNLSTGRALHRSAGGSMAAQDYYDEQAWKNHPGLANVISWCIRRISQDDYEQAWHLLIPPVMTFLDDHQSPYKLRGVMLVSDLLEKVPVTILKRTGIDQLLIASLFRAIMNIHDNLSPRLIRTTVPVVQRLIDMTTSPDSTERFDQLCNLLGDHIIGAIWVFASRERETIEASMDTLPSVVQALGAGTVRYLKALIPQCIHSIILNELVPRSRSLEVAALRALLSVIQACSPRMHCWKGTIIDGVGKYWVMSCESQEKTKEDEIAYSLVRDIFTELSKACPSVLEDEYPRLLQVEPNLLQSIIAR</sequence>
<protein>
    <submittedName>
        <fullName evidence="2">Uncharacterized protein</fullName>
    </submittedName>
</protein>
<dbReference type="SUPFAM" id="SSF48371">
    <property type="entry name" value="ARM repeat"/>
    <property type="match status" value="1"/>
</dbReference>
<dbReference type="PANTHER" id="PTHR32226">
    <property type="entry name" value="TELO2-INTERACTING PROTEIN 2"/>
    <property type="match status" value="1"/>
</dbReference>
<evidence type="ECO:0000313" key="3">
    <source>
        <dbReference type="Proteomes" id="UP000757232"/>
    </source>
</evidence>
<comment type="similarity">
    <text evidence="1">Belongs to the TTI2 family.</text>
</comment>
<name>A0A9Q5HRC8_SANBA</name>
<organism evidence="2 3">
    <name type="scientific">Sanghuangporus baumii</name>
    <name type="common">Phellinus baumii</name>
    <dbReference type="NCBI Taxonomy" id="108892"/>
    <lineage>
        <taxon>Eukaryota</taxon>
        <taxon>Fungi</taxon>
        <taxon>Dikarya</taxon>
        <taxon>Basidiomycota</taxon>
        <taxon>Agaricomycotina</taxon>
        <taxon>Agaricomycetes</taxon>
        <taxon>Hymenochaetales</taxon>
        <taxon>Hymenochaetaceae</taxon>
        <taxon>Sanghuangporus</taxon>
    </lineage>
</organism>
<dbReference type="InterPro" id="IPR016024">
    <property type="entry name" value="ARM-type_fold"/>
</dbReference>
<dbReference type="AlphaFoldDB" id="A0A9Q5HRC8"/>
<evidence type="ECO:0000313" key="2">
    <source>
        <dbReference type="EMBL" id="OCB84534.1"/>
    </source>
</evidence>
<dbReference type="GO" id="GO:0005829">
    <property type="term" value="C:cytosol"/>
    <property type="evidence" value="ECO:0007669"/>
    <property type="project" value="TreeGrafter"/>
</dbReference>
<dbReference type="InterPro" id="IPR018870">
    <property type="entry name" value="Tti2"/>
</dbReference>
<dbReference type="Gene3D" id="1.25.10.10">
    <property type="entry name" value="Leucine-rich Repeat Variant"/>
    <property type="match status" value="1"/>
</dbReference>
<dbReference type="OrthoDB" id="6417021at2759"/>
<gene>
    <name evidence="2" type="ORF">A7U60_g8520</name>
</gene>
<keyword evidence="3" id="KW-1185">Reference proteome</keyword>
<proteinExistence type="inferred from homology"/>
<accession>A0A9Q5HRC8</accession>
<evidence type="ECO:0000256" key="1">
    <source>
        <dbReference type="ARBA" id="ARBA00034736"/>
    </source>
</evidence>
<dbReference type="Proteomes" id="UP000757232">
    <property type="component" value="Unassembled WGS sequence"/>
</dbReference>
<dbReference type="Pfam" id="PF10521">
    <property type="entry name" value="Tti2"/>
    <property type="match status" value="1"/>
</dbReference>
<dbReference type="GO" id="GO:0005634">
    <property type="term" value="C:nucleus"/>
    <property type="evidence" value="ECO:0007669"/>
    <property type="project" value="TreeGrafter"/>
</dbReference>
<dbReference type="GO" id="GO:0110078">
    <property type="term" value="C:TTT Hsp90 cochaperone complex"/>
    <property type="evidence" value="ECO:0007669"/>
    <property type="project" value="InterPro"/>
</dbReference>
<dbReference type="PANTHER" id="PTHR32226:SF2">
    <property type="entry name" value="TELO2-INTERACTING PROTEIN 2"/>
    <property type="match status" value="1"/>
</dbReference>
<comment type="caution">
    <text evidence="2">The sequence shown here is derived from an EMBL/GenBank/DDBJ whole genome shotgun (WGS) entry which is preliminary data.</text>
</comment>
<reference evidence="2" key="1">
    <citation type="submission" date="2016-06" db="EMBL/GenBank/DDBJ databases">
        <title>Draft Genome sequence of the fungus Inonotus baumii.</title>
        <authorList>
            <person name="Zhu H."/>
            <person name="Lin W."/>
        </authorList>
    </citation>
    <scope>NUCLEOTIDE SEQUENCE</scope>
    <source>
        <strain evidence="2">821</strain>
    </source>
</reference>